<evidence type="ECO:0000313" key="3">
    <source>
        <dbReference type="Proteomes" id="UP000095558"/>
    </source>
</evidence>
<dbReference type="RefSeq" id="WP_042399177.1">
    <property type="nucleotide sequence ID" value="NZ_CYZV01000007.1"/>
</dbReference>
<dbReference type="PANTHER" id="PTHR35796">
    <property type="entry name" value="HYPOTHETICAL CYTOSOLIC PROTEIN"/>
    <property type="match status" value="1"/>
</dbReference>
<dbReference type="Gene3D" id="2.30.29.50">
    <property type="entry name" value="Bacterial Pleckstrin homology domain"/>
    <property type="match status" value="1"/>
</dbReference>
<dbReference type="CDD" id="cd13225">
    <property type="entry name" value="PH-like_bacteria"/>
    <property type="match status" value="1"/>
</dbReference>
<evidence type="ECO:0000259" key="1">
    <source>
        <dbReference type="Pfam" id="PF08000"/>
    </source>
</evidence>
<organism evidence="2 3">
    <name type="scientific">Clostridium disporicum</name>
    <dbReference type="NCBI Taxonomy" id="84024"/>
    <lineage>
        <taxon>Bacteria</taxon>
        <taxon>Bacillati</taxon>
        <taxon>Bacillota</taxon>
        <taxon>Clostridia</taxon>
        <taxon>Eubacteriales</taxon>
        <taxon>Clostridiaceae</taxon>
        <taxon>Clostridium</taxon>
    </lineage>
</organism>
<dbReference type="Proteomes" id="UP000095558">
    <property type="component" value="Unassembled WGS sequence"/>
</dbReference>
<dbReference type="GeneID" id="83012246"/>
<dbReference type="EMBL" id="CYZV01000007">
    <property type="protein sequence ID" value="CUN84979.1"/>
    <property type="molecule type" value="Genomic_DNA"/>
</dbReference>
<name>A0A174AAS3_9CLOT</name>
<dbReference type="OrthoDB" id="9803613at2"/>
<reference evidence="2 3" key="1">
    <citation type="submission" date="2015-09" db="EMBL/GenBank/DDBJ databases">
        <authorList>
            <consortium name="Pathogen Informatics"/>
        </authorList>
    </citation>
    <scope>NUCLEOTIDE SEQUENCE [LARGE SCALE GENOMIC DNA]</scope>
    <source>
        <strain evidence="2 3">2789STDY5834855</strain>
    </source>
</reference>
<dbReference type="Pfam" id="PF08000">
    <property type="entry name" value="bPH_1"/>
    <property type="match status" value="1"/>
</dbReference>
<dbReference type="InterPro" id="IPR012544">
    <property type="entry name" value="PHb"/>
</dbReference>
<dbReference type="SUPFAM" id="SSF50729">
    <property type="entry name" value="PH domain-like"/>
    <property type="match status" value="1"/>
</dbReference>
<sequence>MEDQTNNNKRVFNFYGEVEIPKSLLYFVSRNEQPLFAVKTVRDAALFTDKKILICDKQGITGKKTEYYAIPYSKIVTYAIETAGHFDMDSEIKLFLTGGIEIEMNFLRGKNMDQLLKKVFNVINEYVTLSNG</sequence>
<gene>
    <name evidence="2" type="ORF">ERS852470_00860</name>
</gene>
<accession>A0A174AAS3</accession>
<dbReference type="InterPro" id="IPR037063">
    <property type="entry name" value="PHb_sf"/>
</dbReference>
<feature type="domain" description="Bacterial Pleckstrin homology" evidence="1">
    <location>
        <begin position="19"/>
        <end position="118"/>
    </location>
</feature>
<proteinExistence type="predicted"/>
<dbReference type="PANTHER" id="PTHR35796:SF3">
    <property type="entry name" value="BHLH DOMAIN-CONTAINING PROTEIN"/>
    <property type="match status" value="1"/>
</dbReference>
<dbReference type="AlphaFoldDB" id="A0A174AAS3"/>
<evidence type="ECO:0000313" key="2">
    <source>
        <dbReference type="EMBL" id="CUN84979.1"/>
    </source>
</evidence>
<protein>
    <submittedName>
        <fullName evidence="2">Protein of uncharacterized function (DUF1696)</fullName>
    </submittedName>
</protein>